<proteinExistence type="predicted"/>
<dbReference type="AlphaFoldDB" id="A0A0J8UXP9"/>
<dbReference type="Proteomes" id="UP000054563">
    <property type="component" value="Unassembled WGS sequence"/>
</dbReference>
<organism evidence="1 2">
    <name type="scientific">Coccidioides immitis H538.4</name>
    <dbReference type="NCBI Taxonomy" id="396776"/>
    <lineage>
        <taxon>Eukaryota</taxon>
        <taxon>Fungi</taxon>
        <taxon>Dikarya</taxon>
        <taxon>Ascomycota</taxon>
        <taxon>Pezizomycotina</taxon>
        <taxon>Eurotiomycetes</taxon>
        <taxon>Eurotiomycetidae</taxon>
        <taxon>Onygenales</taxon>
        <taxon>Onygenaceae</taxon>
        <taxon>Coccidioides</taxon>
    </lineage>
</organism>
<evidence type="ECO:0000313" key="1">
    <source>
        <dbReference type="EMBL" id="KMU92688.1"/>
    </source>
</evidence>
<accession>A0A0J8UXP9</accession>
<reference evidence="2" key="1">
    <citation type="journal article" date="2010" name="Genome Res.">
        <title>Population genomic sequencing of Coccidioides fungi reveals recent hybridization and transposon control.</title>
        <authorList>
            <person name="Neafsey D.E."/>
            <person name="Barker B.M."/>
            <person name="Sharpton T.J."/>
            <person name="Stajich J.E."/>
            <person name="Park D.J."/>
            <person name="Whiston E."/>
            <person name="Hung C.-Y."/>
            <person name="McMahan C."/>
            <person name="White J."/>
            <person name="Sykes S."/>
            <person name="Heiman D."/>
            <person name="Young S."/>
            <person name="Zeng Q."/>
            <person name="Abouelleil A."/>
            <person name="Aftuck L."/>
            <person name="Bessette D."/>
            <person name="Brown A."/>
            <person name="FitzGerald M."/>
            <person name="Lui A."/>
            <person name="Macdonald J.P."/>
            <person name="Priest M."/>
            <person name="Orbach M.J."/>
            <person name="Galgiani J.N."/>
            <person name="Kirkland T.N."/>
            <person name="Cole G.T."/>
            <person name="Birren B.W."/>
            <person name="Henn M.R."/>
            <person name="Taylor J.W."/>
            <person name="Rounsley S.D."/>
        </authorList>
    </citation>
    <scope>NUCLEOTIDE SEQUENCE [LARGE SCALE GENOMIC DNA]</scope>
    <source>
        <strain evidence="2">H538.4</strain>
    </source>
</reference>
<dbReference type="VEuPathDB" id="FungiDB:CIHG_10514"/>
<dbReference type="EMBL" id="DS017143">
    <property type="protein sequence ID" value="KMU92688.1"/>
    <property type="molecule type" value="Genomic_DNA"/>
</dbReference>
<gene>
    <name evidence="1" type="ORF">CIHG_10514</name>
</gene>
<name>A0A0J8UXP9_COCIT</name>
<evidence type="ECO:0000313" key="2">
    <source>
        <dbReference type="Proteomes" id="UP000054563"/>
    </source>
</evidence>
<sequence>MNKSDLSISGVLEFPSKFGGVVGVGAWKNNLGCTATKEASKISSLTVR</sequence>
<protein>
    <submittedName>
        <fullName evidence="1">Uncharacterized protein</fullName>
    </submittedName>
</protein>